<dbReference type="OrthoDB" id="8607112at2"/>
<dbReference type="Gene3D" id="3.10.450.40">
    <property type="match status" value="1"/>
</dbReference>
<dbReference type="EMBL" id="RQYC01000014">
    <property type="protein sequence ID" value="RRD89527.1"/>
    <property type="molecule type" value="Genomic_DNA"/>
</dbReference>
<sequence>MSKKILAGVLAAVTFATAAPAFADDDDARHYQQNRAQYISYDKAANAAVAHVGGGVAEDVDFEYSIHKGAYFDVDVRRSNGQEYKVKVNAKNGKIISSRLDD</sequence>
<accession>A0A3P2A283</accession>
<evidence type="ECO:0000256" key="1">
    <source>
        <dbReference type="SAM" id="SignalP"/>
    </source>
</evidence>
<dbReference type="Proteomes" id="UP000269923">
    <property type="component" value="Unassembled WGS sequence"/>
</dbReference>
<evidence type="ECO:0000259" key="2">
    <source>
        <dbReference type="Pfam" id="PF03413"/>
    </source>
</evidence>
<keyword evidence="4" id="KW-1185">Reference proteome</keyword>
<dbReference type="AlphaFoldDB" id="A0A3P2A283"/>
<dbReference type="RefSeq" id="WP_124795579.1">
    <property type="nucleotide sequence ID" value="NZ_RQYC01000014.1"/>
</dbReference>
<name>A0A3P2A283_9NEIS</name>
<evidence type="ECO:0000313" key="4">
    <source>
        <dbReference type="Proteomes" id="UP000269923"/>
    </source>
</evidence>
<keyword evidence="1" id="KW-0732">Signal</keyword>
<gene>
    <name evidence="3" type="ORF">EII21_08445</name>
</gene>
<reference evidence="3 4" key="1">
    <citation type="submission" date="2018-11" db="EMBL/GenBank/DDBJ databases">
        <title>Genomes From Bacteria Associated with the Canine Oral Cavity: a Test Case for Automated Genome-Based Taxonomic Assignment.</title>
        <authorList>
            <person name="Coil D.A."/>
            <person name="Jospin G."/>
            <person name="Darling A.E."/>
            <person name="Wallis C."/>
            <person name="Davis I.J."/>
            <person name="Harris S."/>
            <person name="Eisen J.A."/>
            <person name="Holcombe L.J."/>
            <person name="O'Flynn C."/>
        </authorList>
    </citation>
    <scope>NUCLEOTIDE SEQUENCE [LARGE SCALE GENOMIC DNA]</scope>
    <source>
        <strain evidence="3 4">COT-280</strain>
    </source>
</reference>
<feature type="domain" description="PepSY" evidence="2">
    <location>
        <begin position="39"/>
        <end position="98"/>
    </location>
</feature>
<dbReference type="InterPro" id="IPR025711">
    <property type="entry name" value="PepSY"/>
</dbReference>
<proteinExistence type="predicted"/>
<evidence type="ECO:0000313" key="3">
    <source>
        <dbReference type="EMBL" id="RRD89527.1"/>
    </source>
</evidence>
<feature type="chain" id="PRO_5018042336" evidence="1">
    <location>
        <begin position="24"/>
        <end position="102"/>
    </location>
</feature>
<feature type="signal peptide" evidence="1">
    <location>
        <begin position="1"/>
        <end position="23"/>
    </location>
</feature>
<organism evidence="3 4">
    <name type="scientific">Conchiformibius steedae</name>
    <dbReference type="NCBI Taxonomy" id="153493"/>
    <lineage>
        <taxon>Bacteria</taxon>
        <taxon>Pseudomonadati</taxon>
        <taxon>Pseudomonadota</taxon>
        <taxon>Betaproteobacteria</taxon>
        <taxon>Neisseriales</taxon>
        <taxon>Neisseriaceae</taxon>
        <taxon>Conchiformibius</taxon>
    </lineage>
</organism>
<dbReference type="Pfam" id="PF03413">
    <property type="entry name" value="PepSY"/>
    <property type="match status" value="1"/>
</dbReference>
<comment type="caution">
    <text evidence="3">The sequence shown here is derived from an EMBL/GenBank/DDBJ whole genome shotgun (WGS) entry which is preliminary data.</text>
</comment>
<protein>
    <submittedName>
        <fullName evidence="3">Peptidase</fullName>
    </submittedName>
</protein>